<gene>
    <name evidence="2" type="ORF">BTO30_12050</name>
</gene>
<dbReference type="InterPro" id="IPR010359">
    <property type="entry name" value="IrrE_HExxH"/>
</dbReference>
<dbReference type="OrthoDB" id="2417909at2"/>
<evidence type="ECO:0000313" key="3">
    <source>
        <dbReference type="Proteomes" id="UP000185568"/>
    </source>
</evidence>
<accession>A0A1Q8Q3T6</accession>
<feature type="domain" description="IrrE N-terminal-like" evidence="1">
    <location>
        <begin position="53"/>
        <end position="147"/>
    </location>
</feature>
<dbReference type="STRING" id="1714264.BTO30_12050"/>
<comment type="caution">
    <text evidence="2">The sequence shown here is derived from an EMBL/GenBank/DDBJ whole genome shotgun (WGS) entry which is preliminary data.</text>
</comment>
<evidence type="ECO:0000313" key="2">
    <source>
        <dbReference type="EMBL" id="OLN21931.1"/>
    </source>
</evidence>
<dbReference type="Gene3D" id="1.10.10.2910">
    <property type="match status" value="1"/>
</dbReference>
<name>A0A1Q8Q3T6_9BACI</name>
<dbReference type="EMBL" id="MSDU01000027">
    <property type="protein sequence ID" value="OLN21931.1"/>
    <property type="molecule type" value="Genomic_DNA"/>
</dbReference>
<protein>
    <recommendedName>
        <fullName evidence="1">IrrE N-terminal-like domain-containing protein</fullName>
    </recommendedName>
</protein>
<proteinExistence type="predicted"/>
<organism evidence="2 3">
    <name type="scientific">Domibacillus antri</name>
    <dbReference type="NCBI Taxonomy" id="1714264"/>
    <lineage>
        <taxon>Bacteria</taxon>
        <taxon>Bacillati</taxon>
        <taxon>Bacillota</taxon>
        <taxon>Bacilli</taxon>
        <taxon>Bacillales</taxon>
        <taxon>Bacillaceae</taxon>
        <taxon>Domibacillus</taxon>
    </lineage>
</organism>
<dbReference type="Pfam" id="PF06114">
    <property type="entry name" value="Peptidase_M78"/>
    <property type="match status" value="1"/>
</dbReference>
<dbReference type="AlphaFoldDB" id="A0A1Q8Q3T6"/>
<sequence>MDFTKTHLEDFIETFYTSIGIQDPNELGIERIAARMGVIVDYVDGVSKCFKIECCSVILLNQHLSPHAQWQEFAHELCHLLLHAGNQHALPSAFLELQERQANNFALHFCIPSFMLERINLPFQKQAAILVISEIFGVEPSFAALRFEQYTRRVQSLYNTRK</sequence>
<dbReference type="Proteomes" id="UP000185568">
    <property type="component" value="Unassembled WGS sequence"/>
</dbReference>
<keyword evidence="3" id="KW-1185">Reference proteome</keyword>
<evidence type="ECO:0000259" key="1">
    <source>
        <dbReference type="Pfam" id="PF06114"/>
    </source>
</evidence>
<reference evidence="2 3" key="1">
    <citation type="submission" date="2016-12" db="EMBL/GenBank/DDBJ databases">
        <title>Domibacillus antri genome sequencing.</title>
        <authorList>
            <person name="Verma A."/>
            <person name="Krishnamurthi S."/>
        </authorList>
    </citation>
    <scope>NUCLEOTIDE SEQUENCE [LARGE SCALE GENOMIC DNA]</scope>
    <source>
        <strain evidence="2 3">XD80</strain>
    </source>
</reference>
<dbReference type="RefSeq" id="WP_075398981.1">
    <property type="nucleotide sequence ID" value="NZ_MSDU01000027.1"/>
</dbReference>